<dbReference type="Pfam" id="PF10609">
    <property type="entry name" value="ParA"/>
    <property type="match status" value="1"/>
</dbReference>
<keyword evidence="4" id="KW-1185">Reference proteome</keyword>
<proteinExistence type="predicted"/>
<dbReference type="Proteomes" id="UP001649381">
    <property type="component" value="Unassembled WGS sequence"/>
</dbReference>
<dbReference type="InterPro" id="IPR033756">
    <property type="entry name" value="YlxH/NBP35"/>
</dbReference>
<evidence type="ECO:0000256" key="1">
    <source>
        <dbReference type="ARBA" id="ARBA00022741"/>
    </source>
</evidence>
<keyword evidence="2" id="KW-0067">ATP-binding</keyword>
<name>A0ABS9GZE3_9BACL</name>
<dbReference type="EMBL" id="JAKIJS010000001">
    <property type="protein sequence ID" value="MCF6137126.1"/>
    <property type="molecule type" value="Genomic_DNA"/>
</dbReference>
<dbReference type="RefSeq" id="WP_236332453.1">
    <property type="nucleotide sequence ID" value="NZ_JAKIJS010000001.1"/>
</dbReference>
<evidence type="ECO:0000313" key="3">
    <source>
        <dbReference type="EMBL" id="MCF6137126.1"/>
    </source>
</evidence>
<keyword evidence="1" id="KW-0547">Nucleotide-binding</keyword>
<gene>
    <name evidence="3" type="ORF">L2716_05230</name>
</gene>
<dbReference type="PIRSF" id="PIRSF003092">
    <property type="entry name" value="MinD"/>
    <property type="match status" value="1"/>
</dbReference>
<dbReference type="InterPro" id="IPR027417">
    <property type="entry name" value="P-loop_NTPase"/>
</dbReference>
<dbReference type="PANTHER" id="PTHR43384:SF4">
    <property type="entry name" value="CELLULOSE BIOSYNTHESIS PROTEIN BCSQ-RELATED"/>
    <property type="match status" value="1"/>
</dbReference>
<organism evidence="3 4">
    <name type="scientific">Pseudalkalibacillus berkeleyi</name>
    <dbReference type="NCBI Taxonomy" id="1069813"/>
    <lineage>
        <taxon>Bacteria</taxon>
        <taxon>Bacillati</taxon>
        <taxon>Bacillota</taxon>
        <taxon>Bacilli</taxon>
        <taxon>Bacillales</taxon>
        <taxon>Fictibacillaceae</taxon>
        <taxon>Pseudalkalibacillus</taxon>
    </lineage>
</organism>
<dbReference type="InterPro" id="IPR050625">
    <property type="entry name" value="ParA/MinD_ATPase"/>
</dbReference>
<dbReference type="InterPro" id="IPR025501">
    <property type="entry name" value="MinD_FleN"/>
</dbReference>
<evidence type="ECO:0000256" key="2">
    <source>
        <dbReference type="ARBA" id="ARBA00022840"/>
    </source>
</evidence>
<accession>A0ABS9GZE3</accession>
<reference evidence="3 4" key="1">
    <citation type="submission" date="2022-01" db="EMBL/GenBank/DDBJ databases">
        <title>Alkalihalobacillus sp. EGI L200015, a novel bacterium isolated from a salt lake sediment.</title>
        <authorList>
            <person name="Gao L."/>
            <person name="Fang B.-Z."/>
            <person name="Li W.-J."/>
        </authorList>
    </citation>
    <scope>NUCLEOTIDE SEQUENCE [LARGE SCALE GENOMIC DNA]</scope>
    <source>
        <strain evidence="3 4">KCTC 12718</strain>
    </source>
</reference>
<dbReference type="SUPFAM" id="SSF52540">
    <property type="entry name" value="P-loop containing nucleoside triphosphate hydrolases"/>
    <property type="match status" value="1"/>
</dbReference>
<evidence type="ECO:0000313" key="4">
    <source>
        <dbReference type="Proteomes" id="UP001649381"/>
    </source>
</evidence>
<sequence>MRDQAEMLRQRLNNESRTAKVCAVVSGKGGVGKSNFTVNLALSLIQSGSKVLLLDLDIGMANLDILMGVHSKYTIVDMVEEERPIIEMIETGPGGLEFIAGGNGLNHLFQLNDRQFNHFCEQINNIQDSYDYIFLDMAAGASKDGLQFITAADQILLITTPEPTAITDAYAMLKFVHKQDPNVNVSITVNRAENHAEGIDIADRVQYASRQFLQKELSLLGVLPEDPSVFKAVKVQQPYLLYDPNTKISKAMLQMTTTFKNGSEYNRTAKDDGFIQKLTRYFKRKQGVK</sequence>
<comment type="caution">
    <text evidence="3">The sequence shown here is derived from an EMBL/GenBank/DDBJ whole genome shotgun (WGS) entry which is preliminary data.</text>
</comment>
<dbReference type="PANTHER" id="PTHR43384">
    <property type="entry name" value="SEPTUM SITE-DETERMINING PROTEIN MIND HOMOLOG, CHLOROPLASTIC-RELATED"/>
    <property type="match status" value="1"/>
</dbReference>
<dbReference type="CDD" id="cd02038">
    <property type="entry name" value="FlhG-like"/>
    <property type="match status" value="1"/>
</dbReference>
<dbReference type="Gene3D" id="3.40.50.300">
    <property type="entry name" value="P-loop containing nucleotide triphosphate hydrolases"/>
    <property type="match status" value="1"/>
</dbReference>
<dbReference type="InterPro" id="IPR033875">
    <property type="entry name" value="FlhG"/>
</dbReference>
<protein>
    <submittedName>
        <fullName evidence="3">MinD/ParA family protein</fullName>
    </submittedName>
</protein>